<protein>
    <submittedName>
        <fullName evidence="1">Uncharacterized protein</fullName>
    </submittedName>
</protein>
<evidence type="ECO:0000313" key="2">
    <source>
        <dbReference type="Proteomes" id="UP000247152"/>
    </source>
</evidence>
<sequence length="62" mass="7468">MLFFKKRENLFIKMRVLYFLFNLFFHAEGPKLWFLIAKMRNAILTDSRYKPGCILEKFGAGF</sequence>
<reference evidence="1 2" key="1">
    <citation type="submission" date="2018-05" db="EMBL/GenBank/DDBJ databases">
        <title>Legionella qingyii sp.nov., whole genome shotgun sequence.</title>
        <authorList>
            <person name="Wu H."/>
            <person name="Zhu Q."/>
            <person name="Hu C."/>
        </authorList>
    </citation>
    <scope>NUCLEOTIDE SEQUENCE [LARGE SCALE GENOMIC DNA]</scope>
    <source>
        <strain evidence="1 2">HEB18</strain>
    </source>
</reference>
<proteinExistence type="predicted"/>
<evidence type="ECO:0000313" key="1">
    <source>
        <dbReference type="EMBL" id="PWY56260.1"/>
    </source>
</evidence>
<organism evidence="1 2">
    <name type="scientific">Legionella qingyii</name>
    <dbReference type="NCBI Taxonomy" id="2184757"/>
    <lineage>
        <taxon>Bacteria</taxon>
        <taxon>Pseudomonadati</taxon>
        <taxon>Pseudomonadota</taxon>
        <taxon>Gammaproteobacteria</taxon>
        <taxon>Legionellales</taxon>
        <taxon>Legionellaceae</taxon>
        <taxon>Legionella</taxon>
    </lineage>
</organism>
<dbReference type="EMBL" id="QHJG01000010">
    <property type="protein sequence ID" value="PWY56260.1"/>
    <property type="molecule type" value="Genomic_DNA"/>
</dbReference>
<dbReference type="AlphaFoldDB" id="A0A317U791"/>
<dbReference type="Proteomes" id="UP000247152">
    <property type="component" value="Unassembled WGS sequence"/>
</dbReference>
<name>A0A317U791_9GAMM</name>
<gene>
    <name evidence="1" type="ORF">DGG96_07945</name>
</gene>
<accession>A0A317U791</accession>
<comment type="caution">
    <text evidence="1">The sequence shown here is derived from an EMBL/GenBank/DDBJ whole genome shotgun (WGS) entry which is preliminary data.</text>
</comment>